<accession>A0A0A7KY33</accession>
<dbReference type="PROSITE" id="PS51257">
    <property type="entry name" value="PROKAR_LIPOPROTEIN"/>
    <property type="match status" value="1"/>
</dbReference>
<proteinExistence type="predicted"/>
<evidence type="ECO:0000256" key="1">
    <source>
        <dbReference type="SAM" id="MobiDB-lite"/>
    </source>
</evidence>
<reference evidence="2" key="1">
    <citation type="submission" date="2014-03" db="EMBL/GenBank/DDBJ databases">
        <authorList>
            <person name="Emond-Rheault J.-G."/>
            <person name="Trudel M.V."/>
            <person name="Vincent A.T."/>
            <person name="Brochu F."/>
            <person name="Boyle B."/>
            <person name="Tanaka K.H."/>
            <person name="Attere S.A."/>
            <person name="Jubinville E."/>
            <person name="Frenette M."/>
            <person name="Derome N."/>
            <person name="Charette S.J."/>
        </authorList>
    </citation>
    <scope>NUCLEOTIDE SEQUENCE</scope>
    <source>
        <strain evidence="2">09-0167</strain>
    </source>
</reference>
<sequence>MANPFRTISTTVHCVAVSCNPVPTTAPLSAPLASTQSRRWSMHPKEFIDRNVRQILLAAGFSDEATHQACKEAVSHYEKTPAFRKGAVFSECLRVAKRMAKILQKKQRQQERAESKKKGKVAA</sequence>
<name>A0A0A7KY33_AERSS</name>
<reference evidence="2" key="2">
    <citation type="journal article" date="2015" name="Vet. Microbiol.">
        <title>Variants of a genomic island in Aeromonas salmonicida subsp. salmonicida link isolates with their geographical origins.</title>
        <authorList>
            <person name="Emond-Rheault J.G."/>
            <person name="Vincent A.T."/>
            <person name="Trudel M.V."/>
            <person name="Brochu F."/>
            <person name="Boyle B."/>
            <person name="Tanaka K.H."/>
            <person name="Attere S.A."/>
            <person name="Jubinville E."/>
            <person name="Loch T.P."/>
            <person name="Winters A.D."/>
            <person name="Faisal M."/>
            <person name="Frenette M."/>
            <person name="Derome N."/>
            <person name="Charette S.J."/>
        </authorList>
    </citation>
    <scope>NUCLEOTIDE SEQUENCE</scope>
    <source>
        <strain evidence="2">09-0167</strain>
    </source>
</reference>
<evidence type="ECO:0000313" key="2">
    <source>
        <dbReference type="EMBL" id="AIZ49710.1"/>
    </source>
</evidence>
<dbReference type="AlphaFoldDB" id="A0A0A7KY33"/>
<feature type="region of interest" description="Disordered" evidence="1">
    <location>
        <begin position="104"/>
        <end position="123"/>
    </location>
</feature>
<dbReference type="EMBL" id="KJ626180">
    <property type="protein sequence ID" value="AIZ49710.1"/>
    <property type="molecule type" value="Genomic_DNA"/>
</dbReference>
<organism evidence="2">
    <name type="scientific">Aeromonas salmonicida subsp. salmonicida</name>
    <dbReference type="NCBI Taxonomy" id="29491"/>
    <lineage>
        <taxon>Bacteria</taxon>
        <taxon>Pseudomonadati</taxon>
        <taxon>Pseudomonadota</taxon>
        <taxon>Gammaproteobacteria</taxon>
        <taxon>Aeromonadales</taxon>
        <taxon>Aeromonadaceae</taxon>
        <taxon>Aeromonas</taxon>
    </lineage>
</organism>
<protein>
    <submittedName>
        <fullName evidence="2">Uncharacterized protein</fullName>
    </submittedName>
</protein>